<name>A0A1H1G0N4_9ACTN</name>
<dbReference type="RefSeq" id="WP_278247215.1">
    <property type="nucleotide sequence ID" value="NZ_FNKK01000002.1"/>
</dbReference>
<protein>
    <submittedName>
        <fullName evidence="2">Uncharacterized protein</fullName>
    </submittedName>
</protein>
<dbReference type="AlphaFoldDB" id="A0A1H1G0N4"/>
<gene>
    <name evidence="2" type="ORF">SAMN04489764_3298</name>
</gene>
<keyword evidence="1" id="KW-0732">Signal</keyword>
<evidence type="ECO:0000256" key="1">
    <source>
        <dbReference type="SAM" id="SignalP"/>
    </source>
</evidence>
<keyword evidence="3" id="KW-1185">Reference proteome</keyword>
<accession>A0A1H1G0N4</accession>
<feature type="signal peptide" evidence="1">
    <location>
        <begin position="1"/>
        <end position="23"/>
    </location>
</feature>
<organism evidence="2 3">
    <name type="scientific">Thermostaphylospora chromogena</name>
    <dbReference type="NCBI Taxonomy" id="35622"/>
    <lineage>
        <taxon>Bacteria</taxon>
        <taxon>Bacillati</taxon>
        <taxon>Actinomycetota</taxon>
        <taxon>Actinomycetes</taxon>
        <taxon>Streptosporangiales</taxon>
        <taxon>Thermomonosporaceae</taxon>
        <taxon>Thermostaphylospora</taxon>
    </lineage>
</organism>
<dbReference type="EMBL" id="FNKK01000002">
    <property type="protein sequence ID" value="SDR06740.1"/>
    <property type="molecule type" value="Genomic_DNA"/>
</dbReference>
<proteinExistence type="predicted"/>
<evidence type="ECO:0000313" key="3">
    <source>
        <dbReference type="Proteomes" id="UP000217103"/>
    </source>
</evidence>
<sequence length="43" mass="4380">MRRIILSALTVVFATTMVTAAHATTGDLASSSPASTASDSYCC</sequence>
<feature type="chain" id="PRO_5011473116" evidence="1">
    <location>
        <begin position="24"/>
        <end position="43"/>
    </location>
</feature>
<reference evidence="2 3" key="1">
    <citation type="submission" date="2016-10" db="EMBL/GenBank/DDBJ databases">
        <authorList>
            <person name="de Groot N.N."/>
        </authorList>
    </citation>
    <scope>NUCLEOTIDE SEQUENCE [LARGE SCALE GENOMIC DNA]</scope>
    <source>
        <strain evidence="2 3">DSM 43794</strain>
    </source>
</reference>
<dbReference type="Proteomes" id="UP000217103">
    <property type="component" value="Unassembled WGS sequence"/>
</dbReference>
<evidence type="ECO:0000313" key="2">
    <source>
        <dbReference type="EMBL" id="SDR06740.1"/>
    </source>
</evidence>